<dbReference type="GO" id="GO:0008168">
    <property type="term" value="F:methyltransferase activity"/>
    <property type="evidence" value="ECO:0007669"/>
    <property type="project" value="UniProtKB-KW"/>
</dbReference>
<reference evidence="1 2" key="1">
    <citation type="submission" date="2021-08" db="EMBL/GenBank/DDBJ databases">
        <authorList>
            <person name="Zhang D."/>
            <person name="Zhang A."/>
            <person name="Wang L."/>
        </authorList>
    </citation>
    <scope>NUCLEOTIDE SEQUENCE [LARGE SCALE GENOMIC DNA]</scope>
    <source>
        <strain evidence="1 2">WL0086</strain>
    </source>
</reference>
<name>A0ABZ1CDS6_9BACT</name>
<dbReference type="Gene3D" id="3.40.50.150">
    <property type="entry name" value="Vaccinia Virus protein VP39"/>
    <property type="match status" value="1"/>
</dbReference>
<dbReference type="CDD" id="cd02440">
    <property type="entry name" value="AdoMet_MTases"/>
    <property type="match status" value="1"/>
</dbReference>
<reference evidence="1 2" key="2">
    <citation type="submission" date="2023-12" db="EMBL/GenBank/DDBJ databases">
        <title>Description of an unclassified Opitutus bacterium of Verrucomicrobiota.</title>
        <authorList>
            <person name="Zhang D.-F."/>
        </authorList>
    </citation>
    <scope>NUCLEOTIDE SEQUENCE [LARGE SCALE GENOMIC DNA]</scope>
    <source>
        <strain evidence="1 2">WL0086</strain>
    </source>
</reference>
<evidence type="ECO:0000313" key="1">
    <source>
        <dbReference type="EMBL" id="WRQ89815.1"/>
    </source>
</evidence>
<dbReference type="PANTHER" id="PTHR43832">
    <property type="match status" value="1"/>
</dbReference>
<dbReference type="InterPro" id="IPR029063">
    <property type="entry name" value="SAM-dependent_MTases_sf"/>
</dbReference>
<dbReference type="EC" id="2.1.1.-" evidence="1"/>
<organism evidence="1 2">
    <name type="scientific">Actomonas aquatica</name>
    <dbReference type="NCBI Taxonomy" id="2866162"/>
    <lineage>
        <taxon>Bacteria</taxon>
        <taxon>Pseudomonadati</taxon>
        <taxon>Verrucomicrobiota</taxon>
        <taxon>Opitutia</taxon>
        <taxon>Opitutales</taxon>
        <taxon>Opitutaceae</taxon>
        <taxon>Actomonas</taxon>
    </lineage>
</organism>
<sequence length="336" mass="39106">MIDWLLEKNLLPDALIRVGIRRLLAQRIRDEAGYDAAAYVADLKTRGIAEQTAAANEQHYEVPTRFYQLCLGARLKYSGCFYPTGNESLDEAETHMLDLYAERGEFTDGQDILELGCGWGSITLYLAARYPDSHITAVSNSRTQKLHIDAEATRRGLTNVTVITADMNDFDITPASFDRVISIEMFEHMKNYQRLLAHVARWLRPGGKLFVHIFTHRELSYHFVARDATDWMSRYFFTGGQMPAHDLLSHFQDDLTLEAAWQVNGRHYQQTAEHWLQNMDRHRDEILPLFAETYGANQTTKWWVYWRVFYMACAELWGYRNGEEWLVSHYRFSKPS</sequence>
<dbReference type="SUPFAM" id="SSF53335">
    <property type="entry name" value="S-adenosyl-L-methionine-dependent methyltransferases"/>
    <property type="match status" value="1"/>
</dbReference>
<dbReference type="PANTHER" id="PTHR43832:SF1">
    <property type="entry name" value="S-ADENOSYL-L-METHIONINE-DEPENDENT METHYLTRANSFERASES SUPERFAMILY PROTEIN"/>
    <property type="match status" value="1"/>
</dbReference>
<keyword evidence="1" id="KW-0808">Transferase</keyword>
<gene>
    <name evidence="1" type="ORF">K1X11_010395</name>
</gene>
<dbReference type="GO" id="GO:0032259">
    <property type="term" value="P:methylation"/>
    <property type="evidence" value="ECO:0007669"/>
    <property type="project" value="UniProtKB-KW"/>
</dbReference>
<evidence type="ECO:0000313" key="2">
    <source>
        <dbReference type="Proteomes" id="UP000738431"/>
    </source>
</evidence>
<proteinExistence type="predicted"/>
<dbReference type="Proteomes" id="UP000738431">
    <property type="component" value="Chromosome"/>
</dbReference>
<dbReference type="EMBL" id="CP139781">
    <property type="protein sequence ID" value="WRQ89815.1"/>
    <property type="molecule type" value="Genomic_DNA"/>
</dbReference>
<dbReference type="Pfam" id="PF02353">
    <property type="entry name" value="CMAS"/>
    <property type="match status" value="1"/>
</dbReference>
<accession>A0ABZ1CDS6</accession>
<keyword evidence="1" id="KW-0489">Methyltransferase</keyword>
<dbReference type="RefSeq" id="WP_221032272.1">
    <property type="nucleotide sequence ID" value="NZ_CP139781.1"/>
</dbReference>
<protein>
    <submittedName>
        <fullName evidence="1">Cyclopropane-fatty-acyl-phospholipid synthase family protein</fullName>
        <ecNumber evidence="1">2.1.1.-</ecNumber>
    </submittedName>
</protein>
<keyword evidence="2" id="KW-1185">Reference proteome</keyword>